<dbReference type="SUPFAM" id="SSF53474">
    <property type="entry name" value="alpha/beta-Hydrolases"/>
    <property type="match status" value="1"/>
</dbReference>
<dbReference type="GO" id="GO:0005509">
    <property type="term" value="F:calcium ion binding"/>
    <property type="evidence" value="ECO:0007669"/>
    <property type="project" value="InterPro"/>
</dbReference>
<feature type="region of interest" description="Disordered" evidence="1">
    <location>
        <begin position="20"/>
        <end position="49"/>
    </location>
</feature>
<feature type="compositionally biased region" description="Polar residues" evidence="1">
    <location>
        <begin position="20"/>
        <end position="30"/>
    </location>
</feature>
<keyword evidence="2" id="KW-0732">Signal</keyword>
<dbReference type="PROSITE" id="PS50222">
    <property type="entry name" value="EF_HAND_2"/>
    <property type="match status" value="1"/>
</dbReference>
<evidence type="ECO:0000313" key="4">
    <source>
        <dbReference type="EMBL" id="HAE94768.1"/>
    </source>
</evidence>
<dbReference type="InterPro" id="IPR011992">
    <property type="entry name" value="EF-hand-dom_pair"/>
</dbReference>
<feature type="chain" id="PRO_5017836437" description="EF-hand domain-containing protein" evidence="2">
    <location>
        <begin position="21"/>
        <end position="343"/>
    </location>
</feature>
<accession>A0A3B9L1H9</accession>
<feature type="domain" description="EF-hand" evidence="3">
    <location>
        <begin position="77"/>
        <end position="112"/>
    </location>
</feature>
<dbReference type="PROSITE" id="PS00018">
    <property type="entry name" value="EF_HAND_1"/>
    <property type="match status" value="1"/>
</dbReference>
<gene>
    <name evidence="4" type="ORF">DCG65_09415</name>
</gene>
<dbReference type="InterPro" id="IPR002048">
    <property type="entry name" value="EF_hand_dom"/>
</dbReference>
<evidence type="ECO:0000259" key="3">
    <source>
        <dbReference type="PROSITE" id="PS50222"/>
    </source>
</evidence>
<comment type="caution">
    <text evidence="4">The sequence shown here is derived from an EMBL/GenBank/DDBJ whole genome shotgun (WGS) entry which is preliminary data.</text>
</comment>
<name>A0A3B9L1H9_9PROT</name>
<dbReference type="Gene3D" id="3.40.50.1820">
    <property type="entry name" value="alpha/beta hydrolase"/>
    <property type="match status" value="1"/>
</dbReference>
<dbReference type="AlphaFoldDB" id="A0A3B9L1H9"/>
<proteinExistence type="predicted"/>
<feature type="compositionally biased region" description="Polar residues" evidence="1">
    <location>
        <begin position="39"/>
        <end position="49"/>
    </location>
</feature>
<dbReference type="InterPro" id="IPR018247">
    <property type="entry name" value="EF_Hand_1_Ca_BS"/>
</dbReference>
<dbReference type="InterPro" id="IPR029058">
    <property type="entry name" value="AB_hydrolase_fold"/>
</dbReference>
<dbReference type="SUPFAM" id="SSF47473">
    <property type="entry name" value="EF-hand"/>
    <property type="match status" value="1"/>
</dbReference>
<organism evidence="4 5">
    <name type="scientific">Hyphomonas atlantica</name>
    <dbReference type="NCBI Taxonomy" id="1280948"/>
    <lineage>
        <taxon>Bacteria</taxon>
        <taxon>Pseudomonadati</taxon>
        <taxon>Pseudomonadota</taxon>
        <taxon>Alphaproteobacteria</taxon>
        <taxon>Hyphomonadales</taxon>
        <taxon>Hyphomonadaceae</taxon>
        <taxon>Hyphomonas</taxon>
    </lineage>
</organism>
<reference evidence="4 5" key="1">
    <citation type="journal article" date="2018" name="Nat. Biotechnol.">
        <title>A standardized bacterial taxonomy based on genome phylogeny substantially revises the tree of life.</title>
        <authorList>
            <person name="Parks D.H."/>
            <person name="Chuvochina M."/>
            <person name="Waite D.W."/>
            <person name="Rinke C."/>
            <person name="Skarshewski A."/>
            <person name="Chaumeil P.A."/>
            <person name="Hugenholtz P."/>
        </authorList>
    </citation>
    <scope>NUCLEOTIDE SEQUENCE [LARGE SCALE GENOMIC DNA]</scope>
    <source>
        <strain evidence="4">UBA8557</strain>
    </source>
</reference>
<dbReference type="Proteomes" id="UP000259173">
    <property type="component" value="Unassembled WGS sequence"/>
</dbReference>
<protein>
    <recommendedName>
        <fullName evidence="3">EF-hand domain-containing protein</fullName>
    </recommendedName>
</protein>
<sequence length="343" mass="38185">MKHILITTIAAVLLSLSVQGQESRTPQLQKPSPVKSQKAKTPNKTETGTRISRNPVELITRWLIMDKNGDGKLAVDETTGQLKTSFNRNDANKDGFLDRGELETLSKRLIRRRSRGQSPGPKPTHAGVPYGTGQELIDMYLAKSNQPTPVYIWGHAKGQTYKRIPTKALSLCNKAGFSFFSIEANDTDNSGSQDISEKEPWLKMLDFVKANAKKYNIDTRNIFIGGRSLGSMGSFPAAMERWKEVRGVYSMQALPRGGKLPAALVHKNSPPSYLIYRSAPGSNNHDPRNGLMVQDAYKEKGIGDRISIKTEIRDQLWFTWLIDFMQTKRESSSANTAAKGVEN</sequence>
<dbReference type="Gene3D" id="1.10.238.10">
    <property type="entry name" value="EF-hand"/>
    <property type="match status" value="1"/>
</dbReference>
<evidence type="ECO:0000313" key="5">
    <source>
        <dbReference type="Proteomes" id="UP000259173"/>
    </source>
</evidence>
<dbReference type="EMBL" id="DMBR01000287">
    <property type="protein sequence ID" value="HAE94768.1"/>
    <property type="molecule type" value="Genomic_DNA"/>
</dbReference>
<evidence type="ECO:0000256" key="2">
    <source>
        <dbReference type="SAM" id="SignalP"/>
    </source>
</evidence>
<evidence type="ECO:0000256" key="1">
    <source>
        <dbReference type="SAM" id="MobiDB-lite"/>
    </source>
</evidence>
<feature type="signal peptide" evidence="2">
    <location>
        <begin position="1"/>
        <end position="20"/>
    </location>
</feature>